<dbReference type="EMBL" id="QKYT01000477">
    <property type="protein sequence ID" value="RIA84642.1"/>
    <property type="molecule type" value="Genomic_DNA"/>
</dbReference>
<keyword evidence="3" id="KW-0964">Secreted</keyword>
<accession>A0A397SGH8</accession>
<keyword evidence="6" id="KW-1185">Reference proteome</keyword>
<evidence type="ECO:0000256" key="3">
    <source>
        <dbReference type="ARBA" id="ARBA00022525"/>
    </source>
</evidence>
<dbReference type="Pfam" id="PF20147">
    <property type="entry name" value="Crinkler"/>
    <property type="match status" value="1"/>
</dbReference>
<organism evidence="5 6">
    <name type="scientific">Glomus cerebriforme</name>
    <dbReference type="NCBI Taxonomy" id="658196"/>
    <lineage>
        <taxon>Eukaryota</taxon>
        <taxon>Fungi</taxon>
        <taxon>Fungi incertae sedis</taxon>
        <taxon>Mucoromycota</taxon>
        <taxon>Glomeromycotina</taxon>
        <taxon>Glomeromycetes</taxon>
        <taxon>Glomerales</taxon>
        <taxon>Glomeraceae</taxon>
        <taxon>Glomus</taxon>
    </lineage>
</organism>
<comment type="subcellular location">
    <subcellularLocation>
        <location evidence="1">Host cell</location>
    </subcellularLocation>
    <subcellularLocation>
        <location evidence="2">Secreted</location>
    </subcellularLocation>
</comment>
<evidence type="ECO:0000256" key="2">
    <source>
        <dbReference type="ARBA" id="ARBA00004613"/>
    </source>
</evidence>
<sequence length="233" mass="25726">MLSPSILIGKSWLVIKTGQPQTFANVDAKDIKLWKVTIPGDHDDQLKNLKLNGCDELSAIKKNSKYFPDSPAEEHIHVLVEPPVSTVTSSREQELLEQVASLQALLNNDDPNPSIDVYSVFSCGSADLTSEKSKAVIKHLMAELNLRKKTTPIDMAYEATKSIYSYCYLASGVSLYENNFKIIPEKLVMGHNGQDILDLAIECRSTGRIAGLVEVKKDDFKQGLAQATVQIYG</sequence>
<reference evidence="5 6" key="1">
    <citation type="submission" date="2018-06" db="EMBL/GenBank/DDBJ databases">
        <title>Comparative genomics reveals the genomic features of Rhizophagus irregularis, R. cerebriforme, R. diaphanum and Gigaspora rosea, and their symbiotic lifestyle signature.</title>
        <authorList>
            <person name="Morin E."/>
            <person name="San Clemente H."/>
            <person name="Chen E.C.H."/>
            <person name="De La Providencia I."/>
            <person name="Hainaut M."/>
            <person name="Kuo A."/>
            <person name="Kohler A."/>
            <person name="Murat C."/>
            <person name="Tang N."/>
            <person name="Roy S."/>
            <person name="Loubradou J."/>
            <person name="Henrissat B."/>
            <person name="Grigoriev I.V."/>
            <person name="Corradi N."/>
            <person name="Roux C."/>
            <person name="Martin F.M."/>
        </authorList>
    </citation>
    <scope>NUCLEOTIDE SEQUENCE [LARGE SCALE GENOMIC DNA]</scope>
    <source>
        <strain evidence="5 6">DAOM 227022</strain>
    </source>
</reference>
<dbReference type="InterPro" id="IPR045379">
    <property type="entry name" value="Crinkler_N"/>
</dbReference>
<evidence type="ECO:0000313" key="6">
    <source>
        <dbReference type="Proteomes" id="UP000265703"/>
    </source>
</evidence>
<feature type="domain" description="Crinkler effector protein N-terminal" evidence="4">
    <location>
        <begin position="14"/>
        <end position="81"/>
    </location>
</feature>
<evidence type="ECO:0000256" key="1">
    <source>
        <dbReference type="ARBA" id="ARBA00004340"/>
    </source>
</evidence>
<protein>
    <recommendedName>
        <fullName evidence="4">Crinkler effector protein N-terminal domain-containing protein</fullName>
    </recommendedName>
</protein>
<evidence type="ECO:0000259" key="4">
    <source>
        <dbReference type="Pfam" id="PF20147"/>
    </source>
</evidence>
<dbReference type="GO" id="GO:0043657">
    <property type="term" value="C:host cell"/>
    <property type="evidence" value="ECO:0007669"/>
    <property type="project" value="UniProtKB-SubCell"/>
</dbReference>
<evidence type="ECO:0000313" key="5">
    <source>
        <dbReference type="EMBL" id="RIA84642.1"/>
    </source>
</evidence>
<dbReference type="GO" id="GO:0005576">
    <property type="term" value="C:extracellular region"/>
    <property type="evidence" value="ECO:0007669"/>
    <property type="project" value="UniProtKB-SubCell"/>
</dbReference>
<proteinExistence type="predicted"/>
<dbReference type="AlphaFoldDB" id="A0A397SGH8"/>
<name>A0A397SGH8_9GLOM</name>
<dbReference type="OrthoDB" id="2410986at2759"/>
<dbReference type="Proteomes" id="UP000265703">
    <property type="component" value="Unassembled WGS sequence"/>
</dbReference>
<comment type="caution">
    <text evidence="5">The sequence shown here is derived from an EMBL/GenBank/DDBJ whole genome shotgun (WGS) entry which is preliminary data.</text>
</comment>
<gene>
    <name evidence="5" type="ORF">C1645_831933</name>
</gene>